<reference evidence="7" key="1">
    <citation type="submission" date="2022-05" db="EMBL/GenBank/DDBJ databases">
        <authorList>
            <person name="Jo J.-H."/>
            <person name="Im W.-T."/>
        </authorList>
    </citation>
    <scope>NUCLEOTIDE SEQUENCE</scope>
    <source>
        <strain evidence="7">RG327</strain>
    </source>
</reference>
<feature type="transmembrane region" description="Helical" evidence="6">
    <location>
        <begin position="85"/>
        <end position="106"/>
    </location>
</feature>
<comment type="subcellular location">
    <subcellularLocation>
        <location evidence="1">Membrane</location>
        <topology evidence="1">Multi-pass membrane protein</topology>
    </subcellularLocation>
</comment>
<evidence type="ECO:0000256" key="6">
    <source>
        <dbReference type="SAM" id="Phobius"/>
    </source>
</evidence>
<feature type="transmembrane region" description="Helical" evidence="6">
    <location>
        <begin position="32"/>
        <end position="50"/>
    </location>
</feature>
<keyword evidence="8" id="KW-1185">Reference proteome</keyword>
<evidence type="ECO:0000256" key="4">
    <source>
        <dbReference type="ARBA" id="ARBA00022989"/>
    </source>
</evidence>
<accession>A0ABT0RDJ6</accession>
<feature type="transmembrane region" description="Helical" evidence="6">
    <location>
        <begin position="283"/>
        <end position="303"/>
    </location>
</feature>
<name>A0ABT0RDJ6_9SPHN</name>
<dbReference type="Proteomes" id="UP001165343">
    <property type="component" value="Unassembled WGS sequence"/>
</dbReference>
<evidence type="ECO:0000256" key="5">
    <source>
        <dbReference type="ARBA" id="ARBA00023136"/>
    </source>
</evidence>
<feature type="transmembrane region" description="Helical" evidence="6">
    <location>
        <begin position="315"/>
        <end position="348"/>
    </location>
</feature>
<organism evidence="7 8">
    <name type="scientific">Sphingomonas anseongensis</name>
    <dbReference type="NCBI Taxonomy" id="2908207"/>
    <lineage>
        <taxon>Bacteria</taxon>
        <taxon>Pseudomonadati</taxon>
        <taxon>Pseudomonadota</taxon>
        <taxon>Alphaproteobacteria</taxon>
        <taxon>Sphingomonadales</taxon>
        <taxon>Sphingomonadaceae</taxon>
        <taxon>Sphingomonas</taxon>
    </lineage>
</organism>
<sequence length="369" mass="39943">MEQSAGQVRYSPANPAEFEVAEKKEVPGNSEFVRRTLIVLGLVALVFLAWQLRTVIVLLFGAVVVATIIRAIADPCTNRLRVPEGLAVLLAVLVIVVLVGGVGWMLGNQIAAQTETLADTLPTAFRTVDGWLANLGLAHPIQSWLAELHQHGGALVSRFSTWLSDASTGLANLLIVFFGGIFLAAEPRFYRTGVIKLVPPHRRALVADAMRDSENALRLWLRGQLAAMLVIGVMTGAGLWLLGVESWLVLGILAGFLEFIPFAGPILSAIPAILIALVQSPELALWTALMYVFVQHAEAYLIQPLIQQYAVEVPAVVLLFALLAFAVLFGIIGVIFAAPLTVVCYVLVKRLYIVEALETPTPIPGEYKK</sequence>
<dbReference type="PANTHER" id="PTHR21716:SF62">
    <property type="entry name" value="TRANSPORT PROTEIN YDBI-RELATED"/>
    <property type="match status" value="1"/>
</dbReference>
<gene>
    <name evidence="7" type="ORF">LZ519_03280</name>
</gene>
<feature type="transmembrane region" description="Helical" evidence="6">
    <location>
        <begin position="247"/>
        <end position="276"/>
    </location>
</feature>
<keyword evidence="5 6" id="KW-0472">Membrane</keyword>
<dbReference type="PANTHER" id="PTHR21716">
    <property type="entry name" value="TRANSMEMBRANE PROTEIN"/>
    <property type="match status" value="1"/>
</dbReference>
<dbReference type="Pfam" id="PF01594">
    <property type="entry name" value="AI-2E_transport"/>
    <property type="match status" value="1"/>
</dbReference>
<feature type="transmembrane region" description="Helical" evidence="6">
    <location>
        <begin position="166"/>
        <end position="185"/>
    </location>
</feature>
<evidence type="ECO:0000256" key="1">
    <source>
        <dbReference type="ARBA" id="ARBA00004141"/>
    </source>
</evidence>
<comment type="caution">
    <text evidence="7">The sequence shown here is derived from an EMBL/GenBank/DDBJ whole genome shotgun (WGS) entry which is preliminary data.</text>
</comment>
<keyword evidence="4 6" id="KW-1133">Transmembrane helix</keyword>
<proteinExistence type="inferred from homology"/>
<keyword evidence="3 6" id="KW-0812">Transmembrane</keyword>
<protein>
    <submittedName>
        <fullName evidence="7">AI-2E family transporter</fullName>
    </submittedName>
</protein>
<feature type="transmembrane region" description="Helical" evidence="6">
    <location>
        <begin position="56"/>
        <end position="73"/>
    </location>
</feature>
<evidence type="ECO:0000256" key="3">
    <source>
        <dbReference type="ARBA" id="ARBA00022692"/>
    </source>
</evidence>
<comment type="similarity">
    <text evidence="2">Belongs to the autoinducer-2 exporter (AI-2E) (TC 2.A.86) family.</text>
</comment>
<dbReference type="InterPro" id="IPR002549">
    <property type="entry name" value="AI-2E-like"/>
</dbReference>
<evidence type="ECO:0000313" key="8">
    <source>
        <dbReference type="Proteomes" id="UP001165343"/>
    </source>
</evidence>
<dbReference type="EMBL" id="JAMGBC010000001">
    <property type="protein sequence ID" value="MCL6678340.1"/>
    <property type="molecule type" value="Genomic_DNA"/>
</dbReference>
<dbReference type="RefSeq" id="WP_249867300.1">
    <property type="nucleotide sequence ID" value="NZ_JAMGBC010000001.1"/>
</dbReference>
<feature type="transmembrane region" description="Helical" evidence="6">
    <location>
        <begin position="219"/>
        <end position="241"/>
    </location>
</feature>
<evidence type="ECO:0000256" key="2">
    <source>
        <dbReference type="ARBA" id="ARBA00009773"/>
    </source>
</evidence>
<evidence type="ECO:0000313" key="7">
    <source>
        <dbReference type="EMBL" id="MCL6678340.1"/>
    </source>
</evidence>